<feature type="compositionally biased region" description="Basic and acidic residues" evidence="3">
    <location>
        <begin position="319"/>
        <end position="329"/>
    </location>
</feature>
<evidence type="ECO:0000256" key="1">
    <source>
        <dbReference type="ARBA" id="ARBA00022741"/>
    </source>
</evidence>
<comment type="caution">
    <text evidence="5">The sequence shown here is derived from an EMBL/GenBank/DDBJ whole genome shotgun (WGS) entry which is preliminary data.</text>
</comment>
<reference evidence="5 6" key="1">
    <citation type="journal article" date="2013" name="Mar. Genomics">
        <title>Expression of sulfatases in Rhodopirellula baltica and the diversity of sulfatases in the genus Rhodopirellula.</title>
        <authorList>
            <person name="Wegner C.E."/>
            <person name="Richter-Heitmann T."/>
            <person name="Klindworth A."/>
            <person name="Klockow C."/>
            <person name="Richter M."/>
            <person name="Achstetter T."/>
            <person name="Glockner F.O."/>
            <person name="Harder J."/>
        </authorList>
    </citation>
    <scope>NUCLEOTIDE SEQUENCE [LARGE SCALE GENOMIC DNA]</scope>
    <source>
        <strain evidence="5 6">SM41</strain>
    </source>
</reference>
<accession>M5TVU1</accession>
<dbReference type="GO" id="GO:0005524">
    <property type="term" value="F:ATP binding"/>
    <property type="evidence" value="ECO:0007669"/>
    <property type="project" value="UniProtKB-KW"/>
</dbReference>
<dbReference type="PANTHER" id="PTHR43158">
    <property type="entry name" value="SKFA PEPTIDE EXPORT ATP-BINDING PROTEIN SKFE"/>
    <property type="match status" value="1"/>
</dbReference>
<gene>
    <name evidence="5" type="ORF">RSSM_05383</name>
</gene>
<dbReference type="InterPro" id="IPR017871">
    <property type="entry name" value="ABC_transporter-like_CS"/>
</dbReference>
<dbReference type="AlphaFoldDB" id="M5TVU1"/>
<name>M5TVU1_9BACT</name>
<dbReference type="PROSITE" id="PS50893">
    <property type="entry name" value="ABC_TRANSPORTER_2"/>
    <property type="match status" value="1"/>
</dbReference>
<dbReference type="EMBL" id="ANOH01000370">
    <property type="protein sequence ID" value="EMI53169.1"/>
    <property type="molecule type" value="Genomic_DNA"/>
</dbReference>
<dbReference type="Pfam" id="PF00005">
    <property type="entry name" value="ABC_tran"/>
    <property type="match status" value="1"/>
</dbReference>
<dbReference type="InterPro" id="IPR003593">
    <property type="entry name" value="AAA+_ATPase"/>
</dbReference>
<dbReference type="PANTHER" id="PTHR43158:SF10">
    <property type="entry name" value="ABC TRANSPORTER ATP-BINDING PROTEIN YTRB"/>
    <property type="match status" value="1"/>
</dbReference>
<evidence type="ECO:0000259" key="4">
    <source>
        <dbReference type="PROSITE" id="PS50893"/>
    </source>
</evidence>
<keyword evidence="1" id="KW-0547">Nucleotide-binding</keyword>
<dbReference type="GO" id="GO:0016887">
    <property type="term" value="F:ATP hydrolysis activity"/>
    <property type="evidence" value="ECO:0007669"/>
    <property type="project" value="InterPro"/>
</dbReference>
<dbReference type="Proteomes" id="UP000011885">
    <property type="component" value="Unassembled WGS sequence"/>
</dbReference>
<dbReference type="InterPro" id="IPR003439">
    <property type="entry name" value="ABC_transporter-like_ATP-bd"/>
</dbReference>
<organism evidence="5 6">
    <name type="scientific">Rhodopirellula sallentina SM41</name>
    <dbReference type="NCBI Taxonomy" id="1263870"/>
    <lineage>
        <taxon>Bacteria</taxon>
        <taxon>Pseudomonadati</taxon>
        <taxon>Planctomycetota</taxon>
        <taxon>Planctomycetia</taxon>
        <taxon>Pirellulales</taxon>
        <taxon>Pirellulaceae</taxon>
        <taxon>Rhodopirellula</taxon>
    </lineage>
</organism>
<dbReference type="SMART" id="SM00382">
    <property type="entry name" value="AAA"/>
    <property type="match status" value="1"/>
</dbReference>
<dbReference type="CDD" id="cd03230">
    <property type="entry name" value="ABC_DR_subfamily_A"/>
    <property type="match status" value="1"/>
</dbReference>
<dbReference type="PATRIC" id="fig|1263870.3.peg.5709"/>
<evidence type="ECO:0000313" key="5">
    <source>
        <dbReference type="EMBL" id="EMI53169.1"/>
    </source>
</evidence>
<dbReference type="InterPro" id="IPR027417">
    <property type="entry name" value="P-loop_NTPase"/>
</dbReference>
<feature type="compositionally biased region" description="Low complexity" evidence="3">
    <location>
        <begin position="309"/>
        <end position="318"/>
    </location>
</feature>
<keyword evidence="6" id="KW-1185">Reference proteome</keyword>
<proteinExistence type="predicted"/>
<evidence type="ECO:0000256" key="2">
    <source>
        <dbReference type="ARBA" id="ARBA00022840"/>
    </source>
</evidence>
<evidence type="ECO:0000256" key="3">
    <source>
        <dbReference type="SAM" id="MobiDB-lite"/>
    </source>
</evidence>
<dbReference type="Gene3D" id="3.40.50.300">
    <property type="entry name" value="P-loop containing nucleotide triphosphate hydrolases"/>
    <property type="match status" value="1"/>
</dbReference>
<feature type="region of interest" description="Disordered" evidence="3">
    <location>
        <begin position="296"/>
        <end position="340"/>
    </location>
</feature>
<protein>
    <submittedName>
        <fullName evidence="5">ABC transporter ATP binding protein</fullName>
    </submittedName>
</protein>
<evidence type="ECO:0000313" key="6">
    <source>
        <dbReference type="Proteomes" id="UP000011885"/>
    </source>
</evidence>
<feature type="domain" description="ABC transporter" evidence="4">
    <location>
        <begin position="7"/>
        <end position="232"/>
    </location>
</feature>
<sequence length="340" mass="37273">MIMNPVISTDQLTMRFRGCDALMGVDLKIQPGTVFALLGENGAGKTTLIRILTGFQKPTGGSANVCGFDPLKQPMEVRRRVGYVSDNPVMYDWMTVGQIGWFTASFYPEGFYDCYREQIARYEIPEDRKIRVLSKGQRAKIALSLSLAHDPELLILDEPTSGLDPMVRREFLESMIGRAASGRTVFLSSHQINEVERVADTIGILHNGKLQTCEPLNDLKGSMTELTVSMDDSLVEVPTLPEPAQTLLEENQGRQRRVLVRHFDSSMIPFIESAEGVVGVRERAMTLEEIFIAHTRKGFSGPADPPPGSGRSDGPSDGSGDHSPDDSKSGPEVIATGESS</sequence>
<keyword evidence="2" id="KW-0067">ATP-binding</keyword>
<dbReference type="SUPFAM" id="SSF52540">
    <property type="entry name" value="P-loop containing nucleoside triphosphate hydrolases"/>
    <property type="match status" value="1"/>
</dbReference>
<dbReference type="PROSITE" id="PS00211">
    <property type="entry name" value="ABC_TRANSPORTER_1"/>
    <property type="match status" value="1"/>
</dbReference>